<feature type="region of interest" description="Disordered" evidence="1">
    <location>
        <begin position="1"/>
        <end position="23"/>
    </location>
</feature>
<accession>A0A4Y2GIU0</accession>
<reference evidence="2 3" key="1">
    <citation type="journal article" date="2019" name="Sci. Rep.">
        <title>Orb-weaving spider Araneus ventricosus genome elucidates the spidroin gene catalogue.</title>
        <authorList>
            <person name="Kono N."/>
            <person name="Nakamura H."/>
            <person name="Ohtoshi R."/>
            <person name="Moran D.A.P."/>
            <person name="Shinohara A."/>
            <person name="Yoshida Y."/>
            <person name="Fujiwara M."/>
            <person name="Mori M."/>
            <person name="Tomita M."/>
            <person name="Arakawa K."/>
        </authorList>
    </citation>
    <scope>NUCLEOTIDE SEQUENCE [LARGE SCALE GENOMIC DNA]</scope>
</reference>
<organism evidence="2 3">
    <name type="scientific">Araneus ventricosus</name>
    <name type="common">Orbweaver spider</name>
    <name type="synonym">Epeira ventricosa</name>
    <dbReference type="NCBI Taxonomy" id="182803"/>
    <lineage>
        <taxon>Eukaryota</taxon>
        <taxon>Metazoa</taxon>
        <taxon>Ecdysozoa</taxon>
        <taxon>Arthropoda</taxon>
        <taxon>Chelicerata</taxon>
        <taxon>Arachnida</taxon>
        <taxon>Araneae</taxon>
        <taxon>Araneomorphae</taxon>
        <taxon>Entelegynae</taxon>
        <taxon>Araneoidea</taxon>
        <taxon>Araneidae</taxon>
        <taxon>Araneus</taxon>
    </lineage>
</organism>
<keyword evidence="3" id="KW-1185">Reference proteome</keyword>
<dbReference type="Proteomes" id="UP000499080">
    <property type="component" value="Unassembled WGS sequence"/>
</dbReference>
<dbReference type="AlphaFoldDB" id="A0A4Y2GIU0"/>
<proteinExistence type="predicted"/>
<evidence type="ECO:0000313" key="2">
    <source>
        <dbReference type="EMBL" id="GBM53762.1"/>
    </source>
</evidence>
<comment type="caution">
    <text evidence="2">The sequence shown here is derived from an EMBL/GenBank/DDBJ whole genome shotgun (WGS) entry which is preliminary data.</text>
</comment>
<dbReference type="EMBL" id="BGPR01001432">
    <property type="protein sequence ID" value="GBM53762.1"/>
    <property type="molecule type" value="Genomic_DNA"/>
</dbReference>
<name>A0A4Y2GIU0_ARAVE</name>
<evidence type="ECO:0000313" key="3">
    <source>
        <dbReference type="Proteomes" id="UP000499080"/>
    </source>
</evidence>
<feature type="compositionally biased region" description="Basic and acidic residues" evidence="1">
    <location>
        <begin position="14"/>
        <end position="23"/>
    </location>
</feature>
<sequence length="167" mass="18984">MNCDEDEDDEDGNDHDTEINKPSYDEMLKSFETIRRGLQFEENMPEGGFGALQSSHAGYNSLHNGTNGNGQRLFEFAVSENMLIASTAFPHKEIHKYTWISSDGLTLNQLDHVLVDRRHRNNVIDVRSYRGANVDSDHLSELKLDLDCVRISSVRERTKTINLISLS</sequence>
<evidence type="ECO:0000256" key="1">
    <source>
        <dbReference type="SAM" id="MobiDB-lite"/>
    </source>
</evidence>
<gene>
    <name evidence="2" type="ORF">AVEN_145334_1</name>
</gene>
<protein>
    <submittedName>
        <fullName evidence="2">Uncharacterized protein</fullName>
    </submittedName>
</protein>
<dbReference type="Gene3D" id="3.60.10.10">
    <property type="entry name" value="Endonuclease/exonuclease/phosphatase"/>
    <property type="match status" value="1"/>
</dbReference>
<dbReference type="InterPro" id="IPR036691">
    <property type="entry name" value="Endo/exonu/phosph_ase_sf"/>
</dbReference>
<feature type="compositionally biased region" description="Acidic residues" evidence="1">
    <location>
        <begin position="1"/>
        <end position="13"/>
    </location>
</feature>
<dbReference type="OrthoDB" id="6436918at2759"/>